<dbReference type="STRING" id="311180.SAMN04488050_104254"/>
<evidence type="ECO:0000313" key="2">
    <source>
        <dbReference type="Proteomes" id="UP000199392"/>
    </source>
</evidence>
<reference evidence="2" key="1">
    <citation type="submission" date="2016-10" db="EMBL/GenBank/DDBJ databases">
        <authorList>
            <person name="Varghese N."/>
            <person name="Submissions S."/>
        </authorList>
    </citation>
    <scope>NUCLEOTIDE SEQUENCE [LARGE SCALE GENOMIC DNA]</scope>
    <source>
        <strain evidence="2">DSM 26894</strain>
    </source>
</reference>
<dbReference type="EMBL" id="FOZW01000004">
    <property type="protein sequence ID" value="SFS74394.1"/>
    <property type="molecule type" value="Genomic_DNA"/>
</dbReference>
<sequence>MEQELTALLGRAPSESELAIARDQRARVEAGIFASPLLELPGDGPLRPSGRCGALAGTNPFAEGGA</sequence>
<dbReference type="OrthoDB" id="7872271at2"/>
<dbReference type="AlphaFoldDB" id="A0A1I6SBV4"/>
<keyword evidence="2" id="KW-1185">Reference proteome</keyword>
<accession>A0A1I6SBV4</accession>
<name>A0A1I6SBV4_9RHOB</name>
<dbReference type="RefSeq" id="WP_092423758.1">
    <property type="nucleotide sequence ID" value="NZ_FNCL01000004.1"/>
</dbReference>
<evidence type="ECO:0000313" key="1">
    <source>
        <dbReference type="EMBL" id="SFS74394.1"/>
    </source>
</evidence>
<protein>
    <submittedName>
        <fullName evidence="1">Uncharacterized protein</fullName>
    </submittedName>
</protein>
<proteinExistence type="predicted"/>
<dbReference type="Proteomes" id="UP000199392">
    <property type="component" value="Unassembled WGS sequence"/>
</dbReference>
<gene>
    <name evidence="1" type="ORF">SAMN04488050_104254</name>
</gene>
<organism evidence="1 2">
    <name type="scientific">Alloyangia pacifica</name>
    <dbReference type="NCBI Taxonomy" id="311180"/>
    <lineage>
        <taxon>Bacteria</taxon>
        <taxon>Pseudomonadati</taxon>
        <taxon>Pseudomonadota</taxon>
        <taxon>Alphaproteobacteria</taxon>
        <taxon>Rhodobacterales</taxon>
        <taxon>Roseobacteraceae</taxon>
        <taxon>Alloyangia</taxon>
    </lineage>
</organism>